<dbReference type="SUPFAM" id="SSF52540">
    <property type="entry name" value="P-loop containing nucleoside triphosphate hydrolases"/>
    <property type="match status" value="1"/>
</dbReference>
<reference evidence="1" key="1">
    <citation type="submission" date="2021-06" db="EMBL/GenBank/DDBJ databases">
        <authorList>
            <person name="Kallberg Y."/>
            <person name="Tangrot J."/>
            <person name="Rosling A."/>
        </authorList>
    </citation>
    <scope>NUCLEOTIDE SEQUENCE</scope>
    <source>
        <strain evidence="1">UK204</strain>
    </source>
</reference>
<dbReference type="AlphaFoldDB" id="A0A9N9FGR5"/>
<accession>A0A9N9FGR5</accession>
<gene>
    <name evidence="1" type="ORF">FCALED_LOCUS5218</name>
</gene>
<dbReference type="Gene3D" id="3.40.50.300">
    <property type="entry name" value="P-loop containing nucleotide triphosphate hydrolases"/>
    <property type="match status" value="1"/>
</dbReference>
<evidence type="ECO:0000313" key="1">
    <source>
        <dbReference type="EMBL" id="CAG8531958.1"/>
    </source>
</evidence>
<sequence length="183" mass="19606">MCEITSIVLFGLTGEGKSTISNMLIQGDIHDEAIRSTAVGVSLNVQCSVNDRFIVYDTIGIGEPSDGTVPHIKAARHGGSKKNSDTLKNFGDYPIIPLSNLKYEGIVLEVLNADQKTANKVAQVIEIIPQKNDLKVEPLGLLWMFTCVNTLREGAIVGKAAYKGIKAAAVYTLNKSENNGTGS</sequence>
<dbReference type="OrthoDB" id="8954335at2759"/>
<organism evidence="1 2">
    <name type="scientific">Funneliformis caledonium</name>
    <dbReference type="NCBI Taxonomy" id="1117310"/>
    <lineage>
        <taxon>Eukaryota</taxon>
        <taxon>Fungi</taxon>
        <taxon>Fungi incertae sedis</taxon>
        <taxon>Mucoromycota</taxon>
        <taxon>Glomeromycotina</taxon>
        <taxon>Glomeromycetes</taxon>
        <taxon>Glomerales</taxon>
        <taxon>Glomeraceae</taxon>
        <taxon>Funneliformis</taxon>
    </lineage>
</organism>
<comment type="caution">
    <text evidence="1">The sequence shown here is derived from an EMBL/GenBank/DDBJ whole genome shotgun (WGS) entry which is preliminary data.</text>
</comment>
<dbReference type="Proteomes" id="UP000789570">
    <property type="component" value="Unassembled WGS sequence"/>
</dbReference>
<dbReference type="InterPro" id="IPR027417">
    <property type="entry name" value="P-loop_NTPase"/>
</dbReference>
<proteinExistence type="predicted"/>
<keyword evidence="2" id="KW-1185">Reference proteome</keyword>
<dbReference type="EMBL" id="CAJVPQ010001102">
    <property type="protein sequence ID" value="CAG8531958.1"/>
    <property type="molecule type" value="Genomic_DNA"/>
</dbReference>
<evidence type="ECO:0000313" key="2">
    <source>
        <dbReference type="Proteomes" id="UP000789570"/>
    </source>
</evidence>
<protein>
    <submittedName>
        <fullName evidence="1">10294_t:CDS:1</fullName>
    </submittedName>
</protein>
<name>A0A9N9FGR5_9GLOM</name>